<evidence type="ECO:0000256" key="5">
    <source>
        <dbReference type="ARBA" id="ARBA00022692"/>
    </source>
</evidence>
<evidence type="ECO:0000256" key="12">
    <source>
        <dbReference type="PROSITE-ProRule" id="PRU00723"/>
    </source>
</evidence>
<evidence type="ECO:0000256" key="13">
    <source>
        <dbReference type="SAM" id="MobiDB-lite"/>
    </source>
</evidence>
<dbReference type="PANTHER" id="PTHR47844">
    <property type="entry name" value="SYNTHASE CPS1, PUTATIVE (AFU_ORTHOLOGUE AFUA_7G02500)-RELATED"/>
    <property type="match status" value="1"/>
</dbReference>
<dbReference type="Gene3D" id="3.90.550.10">
    <property type="entry name" value="Spore Coat Polysaccharide Biosynthesis Protein SpsA, Chain A"/>
    <property type="match status" value="1"/>
</dbReference>
<evidence type="ECO:0000256" key="9">
    <source>
        <dbReference type="ARBA" id="ARBA00022989"/>
    </source>
</evidence>
<dbReference type="SUPFAM" id="SSF90229">
    <property type="entry name" value="CCCH zinc finger"/>
    <property type="match status" value="1"/>
</dbReference>
<dbReference type="GO" id="GO:0008270">
    <property type="term" value="F:zinc ion binding"/>
    <property type="evidence" value="ECO:0007669"/>
    <property type="project" value="UniProtKB-KW"/>
</dbReference>
<dbReference type="EMBL" id="JAEPRB010000022">
    <property type="protein sequence ID" value="KAG2225916.1"/>
    <property type="molecule type" value="Genomic_DNA"/>
</dbReference>
<dbReference type="PROSITE" id="PS50830">
    <property type="entry name" value="TNASE_3"/>
    <property type="match status" value="1"/>
</dbReference>
<feature type="region of interest" description="Disordered" evidence="13">
    <location>
        <begin position="806"/>
        <end position="833"/>
    </location>
</feature>
<evidence type="ECO:0000313" key="17">
    <source>
        <dbReference type="EMBL" id="KAG2225916.1"/>
    </source>
</evidence>
<evidence type="ECO:0000256" key="10">
    <source>
        <dbReference type="ARBA" id="ARBA00023136"/>
    </source>
</evidence>
<comment type="similarity">
    <text evidence="2">Belongs to the CAF1 family.</text>
</comment>
<dbReference type="PANTHER" id="PTHR47844:SF1">
    <property type="entry name" value="EXOSTOSIN-LIKE 2"/>
    <property type="match status" value="1"/>
</dbReference>
<evidence type="ECO:0000259" key="16">
    <source>
        <dbReference type="PROSITE" id="PS50830"/>
    </source>
</evidence>
<dbReference type="Gene3D" id="2.40.50.90">
    <property type="match status" value="1"/>
</dbReference>
<feature type="domain" description="TNase-like" evidence="16">
    <location>
        <begin position="59"/>
        <end position="184"/>
    </location>
</feature>
<dbReference type="InterPro" id="IPR016071">
    <property type="entry name" value="Staphylococal_nuclease_OB-fold"/>
</dbReference>
<feature type="region of interest" description="Disordered" evidence="13">
    <location>
        <begin position="605"/>
        <end position="640"/>
    </location>
</feature>
<feature type="compositionally biased region" description="Low complexity" evidence="13">
    <location>
        <begin position="814"/>
        <end position="833"/>
    </location>
</feature>
<feature type="transmembrane region" description="Helical" evidence="14">
    <location>
        <begin position="21"/>
        <end position="41"/>
    </location>
</feature>
<dbReference type="Pfam" id="PF00642">
    <property type="entry name" value="zf-CCCH"/>
    <property type="match status" value="1"/>
</dbReference>
<evidence type="ECO:0000256" key="3">
    <source>
        <dbReference type="ARBA" id="ARBA00022676"/>
    </source>
</evidence>
<dbReference type="SMART" id="SM00318">
    <property type="entry name" value="SNc"/>
    <property type="match status" value="1"/>
</dbReference>
<comment type="subcellular location">
    <subcellularLocation>
        <location evidence="1">Membrane</location>
    </subcellularLocation>
</comment>
<sequence>MPRNEDLTWSDEIVQKTWRPIAIIVGIGLPISYIFYTHVIGKRFPTSGHIPPDAFTKKQIIRGRVVSVGDSDNFRLYHTPGLGWGWARKVPTKRKELAKQTIPIRLAGIDAPEGSHFGMPAQPLSSESKEFLTSMVLGRNVQVQLLSRDQYQRVVAMAYVRHPPFYRLKNVSVEMLKMGMATIYTAGGYGVYRPIRPLEKPIYDPEKDVTIVVPTIDAGDEFREAAYSWLACNPKEILVVTEEVMREPIQELANSVAPDKIKVYTVPKASKREQMAEGIRHTNTDILVFADDDAIWKPTMLQYILACFEDESIGGVGTSQGVKPLGKRQTVWEVLAGFRLTIRNIEVAASTHIDGGVCCISGRTAAYRTVILKDPSFIHNFTNDYWRGKYKLNSGDDKFLTRWMISHGWRTYMQVCKEAQLLSTFKDNWRFLMQVLRWTRNTWRSDFRSLFTERFLWTTHPFVSYTMIDKFFNPLTLLSGPASVVILCFLQYHLPEWNILASYLVWLINAQYVAIDCEFTGHLRDLISNMEQRYDAMAQVVRSHSILSVGLTTITADRAFDNFEFLLNNQTPYQSNAANLKFLAQSGFDFNRHYSIGLPFRPGPFSASTQQQQKSSSSSSSTAKNRKMGQKNYQQQQKQLQDTQERQLRELWFDIFNILRTKNIPLIVHNGLLDLMYIYQSFITSLPAKLSGFVADMVEAFPGGIYDTKYISNYVSYEQITFLAYLYHKYKRTGYKVDVQKALTPTYIDDSHDENNTQPKKRRRKNSHDDNDKSLEICHSFATRGYCPAGQACKRSHDLNRILDRDQNVNTKDPSSVPSVPSLPEQEQQQKQQQQVISMQQQKEHSAHYDSYMTGYIFCYMVTQYQGGDELHDAMNKLNIMKLDIPLRITHGNFSKPTLQWQTVKKYLHDRHISRTK</sequence>
<dbReference type="Pfam" id="PF13641">
    <property type="entry name" value="Glyco_tranf_2_3"/>
    <property type="match status" value="1"/>
</dbReference>
<keyword evidence="10 14" id="KW-0472">Membrane</keyword>
<dbReference type="PROSITE" id="PS50103">
    <property type="entry name" value="ZF_C3H1"/>
    <property type="match status" value="1"/>
</dbReference>
<name>A0A8H7SCV6_9FUNG</name>
<evidence type="ECO:0000259" key="15">
    <source>
        <dbReference type="PROSITE" id="PS50103"/>
    </source>
</evidence>
<reference evidence="17 18" key="1">
    <citation type="submission" date="2020-12" db="EMBL/GenBank/DDBJ databases">
        <title>Metabolic potential, ecology and presence of endohyphal bacteria is reflected in genomic diversity of Mucoromycotina.</title>
        <authorList>
            <person name="Muszewska A."/>
            <person name="Okrasinska A."/>
            <person name="Steczkiewicz K."/>
            <person name="Drgas O."/>
            <person name="Orlowska M."/>
            <person name="Perlinska-Lenart U."/>
            <person name="Aleksandrzak-Piekarczyk T."/>
            <person name="Szatraj K."/>
            <person name="Zielenkiewicz U."/>
            <person name="Pilsyk S."/>
            <person name="Malc E."/>
            <person name="Mieczkowski P."/>
            <person name="Kruszewska J.S."/>
            <person name="Biernat P."/>
            <person name="Pawlowska J."/>
        </authorList>
    </citation>
    <scope>NUCLEOTIDE SEQUENCE [LARGE SCALE GENOMIC DNA]</scope>
    <source>
        <strain evidence="17 18">CBS 142.35</strain>
    </source>
</reference>
<comment type="caution">
    <text evidence="17">The sequence shown here is derived from an EMBL/GenBank/DDBJ whole genome shotgun (WGS) entry which is preliminary data.</text>
</comment>
<feature type="zinc finger region" description="C3H1-type" evidence="12">
    <location>
        <begin position="772"/>
        <end position="800"/>
    </location>
</feature>
<keyword evidence="6 12" id="KW-0479">Metal-binding</keyword>
<dbReference type="SMART" id="SM00356">
    <property type="entry name" value="ZnF_C3H1"/>
    <property type="match status" value="1"/>
</dbReference>
<dbReference type="Pfam" id="PF04857">
    <property type="entry name" value="CAF1"/>
    <property type="match status" value="1"/>
</dbReference>
<dbReference type="Pfam" id="PF00565">
    <property type="entry name" value="SNase"/>
    <property type="match status" value="1"/>
</dbReference>
<feature type="domain" description="C3H1-type" evidence="15">
    <location>
        <begin position="772"/>
        <end position="800"/>
    </location>
</feature>
<keyword evidence="8 12" id="KW-0862">Zinc</keyword>
<evidence type="ECO:0000313" key="18">
    <source>
        <dbReference type="Proteomes" id="UP000646827"/>
    </source>
</evidence>
<evidence type="ECO:0000256" key="2">
    <source>
        <dbReference type="ARBA" id="ARBA00008372"/>
    </source>
</evidence>
<keyword evidence="4" id="KW-0808">Transferase</keyword>
<evidence type="ECO:0000256" key="1">
    <source>
        <dbReference type="ARBA" id="ARBA00004370"/>
    </source>
</evidence>
<evidence type="ECO:0000256" key="4">
    <source>
        <dbReference type="ARBA" id="ARBA00022679"/>
    </source>
</evidence>
<feature type="region of interest" description="Disordered" evidence="13">
    <location>
        <begin position="748"/>
        <end position="772"/>
    </location>
</feature>
<dbReference type="GO" id="GO:0016757">
    <property type="term" value="F:glycosyltransferase activity"/>
    <property type="evidence" value="ECO:0007669"/>
    <property type="project" value="UniProtKB-KW"/>
</dbReference>
<dbReference type="InterPro" id="IPR036855">
    <property type="entry name" value="Znf_CCCH_sf"/>
</dbReference>
<dbReference type="OrthoDB" id="2849215at2759"/>
<evidence type="ECO:0000256" key="6">
    <source>
        <dbReference type="ARBA" id="ARBA00022723"/>
    </source>
</evidence>
<keyword evidence="7 12" id="KW-0863">Zinc-finger</keyword>
<dbReference type="InterPro" id="IPR000571">
    <property type="entry name" value="Znf_CCCH"/>
</dbReference>
<dbReference type="Gene3D" id="6.10.250.3220">
    <property type="match status" value="1"/>
</dbReference>
<keyword evidence="3" id="KW-0328">Glycosyltransferase</keyword>
<dbReference type="Proteomes" id="UP000646827">
    <property type="component" value="Unassembled WGS sequence"/>
</dbReference>
<dbReference type="InterPro" id="IPR036397">
    <property type="entry name" value="RNaseH_sf"/>
</dbReference>
<keyword evidence="5 14" id="KW-0812">Transmembrane</keyword>
<keyword evidence="11" id="KW-0325">Glycoprotein</keyword>
<evidence type="ECO:0000256" key="8">
    <source>
        <dbReference type="ARBA" id="ARBA00022833"/>
    </source>
</evidence>
<gene>
    <name evidence="17" type="ORF">INT45_006612</name>
</gene>
<dbReference type="GO" id="GO:0003676">
    <property type="term" value="F:nucleic acid binding"/>
    <property type="evidence" value="ECO:0007669"/>
    <property type="project" value="InterPro"/>
</dbReference>
<feature type="compositionally biased region" description="Low complexity" evidence="13">
    <location>
        <begin position="606"/>
        <end position="623"/>
    </location>
</feature>
<proteinExistence type="inferred from homology"/>
<dbReference type="InterPro" id="IPR052427">
    <property type="entry name" value="Glycosyltrans_GT2/GT47"/>
</dbReference>
<dbReference type="SUPFAM" id="SSF50199">
    <property type="entry name" value="Staphylococcal nuclease"/>
    <property type="match status" value="1"/>
</dbReference>
<evidence type="ECO:0000256" key="7">
    <source>
        <dbReference type="ARBA" id="ARBA00022771"/>
    </source>
</evidence>
<keyword evidence="18" id="KW-1185">Reference proteome</keyword>
<evidence type="ECO:0000256" key="11">
    <source>
        <dbReference type="ARBA" id="ARBA00023180"/>
    </source>
</evidence>
<dbReference type="SUPFAM" id="SSF53098">
    <property type="entry name" value="Ribonuclease H-like"/>
    <property type="match status" value="1"/>
</dbReference>
<accession>A0A8H7SCV6</accession>
<keyword evidence="9 14" id="KW-1133">Transmembrane helix</keyword>
<feature type="compositionally biased region" description="Low complexity" evidence="13">
    <location>
        <begin position="630"/>
        <end position="640"/>
    </location>
</feature>
<dbReference type="SUPFAM" id="SSF53448">
    <property type="entry name" value="Nucleotide-diphospho-sugar transferases"/>
    <property type="match status" value="1"/>
</dbReference>
<dbReference type="InterPro" id="IPR006941">
    <property type="entry name" value="RNase_CAF1"/>
</dbReference>
<dbReference type="AlphaFoldDB" id="A0A8H7SCV6"/>
<dbReference type="CDD" id="cd06434">
    <property type="entry name" value="GT2_HAS"/>
    <property type="match status" value="1"/>
</dbReference>
<organism evidence="17 18">
    <name type="scientific">Circinella minor</name>
    <dbReference type="NCBI Taxonomy" id="1195481"/>
    <lineage>
        <taxon>Eukaryota</taxon>
        <taxon>Fungi</taxon>
        <taxon>Fungi incertae sedis</taxon>
        <taxon>Mucoromycota</taxon>
        <taxon>Mucoromycotina</taxon>
        <taxon>Mucoromycetes</taxon>
        <taxon>Mucorales</taxon>
        <taxon>Lichtheimiaceae</taxon>
        <taxon>Circinella</taxon>
    </lineage>
</organism>
<evidence type="ECO:0000256" key="14">
    <source>
        <dbReference type="SAM" id="Phobius"/>
    </source>
</evidence>
<evidence type="ECO:0008006" key="19">
    <source>
        <dbReference type="Google" id="ProtNLM"/>
    </source>
</evidence>
<dbReference type="InterPro" id="IPR029044">
    <property type="entry name" value="Nucleotide-diphossugar_trans"/>
</dbReference>
<dbReference type="InterPro" id="IPR012337">
    <property type="entry name" value="RNaseH-like_sf"/>
</dbReference>
<protein>
    <recommendedName>
        <fullName evidence="19">C3H1-type domain-containing protein</fullName>
    </recommendedName>
</protein>
<dbReference type="GO" id="GO:0016020">
    <property type="term" value="C:membrane"/>
    <property type="evidence" value="ECO:0007669"/>
    <property type="project" value="UniProtKB-SubCell"/>
</dbReference>
<dbReference type="InterPro" id="IPR035437">
    <property type="entry name" value="SNase_OB-fold_sf"/>
</dbReference>
<dbReference type="Gene3D" id="3.30.420.10">
    <property type="entry name" value="Ribonuclease H-like superfamily/Ribonuclease H"/>
    <property type="match status" value="1"/>
</dbReference>